<feature type="region of interest" description="Disordered" evidence="2">
    <location>
        <begin position="63"/>
        <end position="84"/>
    </location>
</feature>
<dbReference type="EMBL" id="JAAMPC010000013">
    <property type="protein sequence ID" value="KAG2267999.1"/>
    <property type="molecule type" value="Genomic_DNA"/>
</dbReference>
<organism evidence="3 4">
    <name type="scientific">Brassica carinata</name>
    <name type="common">Ethiopian mustard</name>
    <name type="synonym">Abyssinian cabbage</name>
    <dbReference type="NCBI Taxonomy" id="52824"/>
    <lineage>
        <taxon>Eukaryota</taxon>
        <taxon>Viridiplantae</taxon>
        <taxon>Streptophyta</taxon>
        <taxon>Embryophyta</taxon>
        <taxon>Tracheophyta</taxon>
        <taxon>Spermatophyta</taxon>
        <taxon>Magnoliopsida</taxon>
        <taxon>eudicotyledons</taxon>
        <taxon>Gunneridae</taxon>
        <taxon>Pentapetalae</taxon>
        <taxon>rosids</taxon>
        <taxon>malvids</taxon>
        <taxon>Brassicales</taxon>
        <taxon>Brassicaceae</taxon>
        <taxon>Brassiceae</taxon>
        <taxon>Brassica</taxon>
    </lineage>
</organism>
<protein>
    <submittedName>
        <fullName evidence="3">Uncharacterized protein</fullName>
    </submittedName>
</protein>
<dbReference type="AlphaFoldDB" id="A0A8X7QI72"/>
<dbReference type="PANTHER" id="PTHR12960:SF0">
    <property type="entry name" value="MRNA EXPORT FACTOR GLE1"/>
    <property type="match status" value="1"/>
</dbReference>
<proteinExistence type="predicted"/>
<feature type="coiled-coil region" evidence="1">
    <location>
        <begin position="225"/>
        <end position="252"/>
    </location>
</feature>
<dbReference type="GO" id="GO:0031369">
    <property type="term" value="F:translation initiation factor binding"/>
    <property type="evidence" value="ECO:0007669"/>
    <property type="project" value="TreeGrafter"/>
</dbReference>
<dbReference type="GO" id="GO:0005543">
    <property type="term" value="F:phospholipid binding"/>
    <property type="evidence" value="ECO:0007669"/>
    <property type="project" value="TreeGrafter"/>
</dbReference>
<reference evidence="3 4" key="1">
    <citation type="submission" date="2020-02" db="EMBL/GenBank/DDBJ databases">
        <authorList>
            <person name="Ma Q."/>
            <person name="Huang Y."/>
            <person name="Song X."/>
            <person name="Pei D."/>
        </authorList>
    </citation>
    <scope>NUCLEOTIDE SEQUENCE [LARGE SCALE GENOMIC DNA]</scope>
    <source>
        <strain evidence="3">Sxm20200214</strain>
        <tissue evidence="3">Leaf</tissue>
    </source>
</reference>
<dbReference type="GO" id="GO:0005737">
    <property type="term" value="C:cytoplasm"/>
    <property type="evidence" value="ECO:0007669"/>
    <property type="project" value="TreeGrafter"/>
</dbReference>
<gene>
    <name evidence="3" type="ORF">Bca52824_062554</name>
</gene>
<dbReference type="GO" id="GO:0044614">
    <property type="term" value="C:nuclear pore cytoplasmic filaments"/>
    <property type="evidence" value="ECO:0007669"/>
    <property type="project" value="TreeGrafter"/>
</dbReference>
<dbReference type="OrthoDB" id="420884at2759"/>
<evidence type="ECO:0000313" key="4">
    <source>
        <dbReference type="Proteomes" id="UP000886595"/>
    </source>
</evidence>
<evidence type="ECO:0000313" key="3">
    <source>
        <dbReference type="EMBL" id="KAG2267999.1"/>
    </source>
</evidence>
<sequence>MQRCCKNLLSHGISIDPEPNWSLLSEIESVEKNLNPFLKFPQPFSKTALRMGRSGGGFVMRVSEDEMESDEEEERSFDESDDEFDCEPESFLMSNMGLAENVLYEVINDRQTHVKVRYKMILGIKQVSVVKAEIVNEIETSRFAIARVEKYRETRKEVERKKLDFQYQLKVGEALDTHFTVVQREHEVKSQIEERKELDRGSSGGEKGHIKKRKHTPSKKLVQRLKYMLVKIRAAEEAKKEVERKAAKEAAEQKLSEERLYINTSCRKCFNIGEAQVEEAGRVRSSEPVSEITTLASLKSKLQGS</sequence>
<keyword evidence="1" id="KW-0175">Coiled coil</keyword>
<dbReference type="Proteomes" id="UP000886595">
    <property type="component" value="Unassembled WGS sequence"/>
</dbReference>
<dbReference type="InterPro" id="IPR012476">
    <property type="entry name" value="GLE1"/>
</dbReference>
<dbReference type="PANTHER" id="PTHR12960">
    <property type="entry name" value="GLE-1-RELATED"/>
    <property type="match status" value="1"/>
</dbReference>
<evidence type="ECO:0000256" key="2">
    <source>
        <dbReference type="SAM" id="MobiDB-lite"/>
    </source>
</evidence>
<name>A0A8X7QI72_BRACI</name>
<dbReference type="GO" id="GO:0000822">
    <property type="term" value="F:inositol hexakisphosphate binding"/>
    <property type="evidence" value="ECO:0007669"/>
    <property type="project" value="TreeGrafter"/>
</dbReference>
<comment type="caution">
    <text evidence="3">The sequence shown here is derived from an EMBL/GenBank/DDBJ whole genome shotgun (WGS) entry which is preliminary data.</text>
</comment>
<keyword evidence="4" id="KW-1185">Reference proteome</keyword>
<evidence type="ECO:0000256" key="1">
    <source>
        <dbReference type="SAM" id="Coils"/>
    </source>
</evidence>
<accession>A0A8X7QI72</accession>
<feature type="region of interest" description="Disordered" evidence="2">
    <location>
        <begin position="192"/>
        <end position="217"/>
    </location>
</feature>
<dbReference type="GO" id="GO:0016973">
    <property type="term" value="P:poly(A)+ mRNA export from nucleus"/>
    <property type="evidence" value="ECO:0007669"/>
    <property type="project" value="InterPro"/>
</dbReference>
<feature type="compositionally biased region" description="Acidic residues" evidence="2">
    <location>
        <begin position="65"/>
        <end position="84"/>
    </location>
</feature>